<dbReference type="GO" id="GO:0010628">
    <property type="term" value="P:positive regulation of gene expression"/>
    <property type="evidence" value="ECO:0007669"/>
    <property type="project" value="UniProtKB-ARBA"/>
</dbReference>
<keyword evidence="8" id="KW-1185">Reference proteome</keyword>
<dbReference type="Pfam" id="PF16879">
    <property type="entry name" value="Sin3a_C"/>
    <property type="match status" value="1"/>
</dbReference>
<dbReference type="GO" id="GO:0033698">
    <property type="term" value="C:Rpd3L complex"/>
    <property type="evidence" value="ECO:0007669"/>
    <property type="project" value="UniProtKB-ARBA"/>
</dbReference>
<dbReference type="InterPro" id="IPR003822">
    <property type="entry name" value="PAH"/>
</dbReference>
<dbReference type="SUPFAM" id="SSF47762">
    <property type="entry name" value="PAH2 domain"/>
    <property type="match status" value="3"/>
</dbReference>
<dbReference type="InterPro" id="IPR036600">
    <property type="entry name" value="PAH_sf"/>
</dbReference>
<dbReference type="FunFam" id="1.20.1160.11:FF:000003">
    <property type="entry name" value="Paired amphipathic helix SIN3-like protein"/>
    <property type="match status" value="1"/>
</dbReference>
<dbReference type="SMART" id="SM00761">
    <property type="entry name" value="HDAC_interact"/>
    <property type="match status" value="1"/>
</dbReference>
<dbReference type="InterPro" id="IPR013194">
    <property type="entry name" value="HDAC_interact_dom"/>
</dbReference>
<comment type="caution">
    <text evidence="7">The sequence shown here is derived from an EMBL/GenBank/DDBJ whole genome shotgun (WGS) entry which is preliminary data.</text>
</comment>
<dbReference type="OrthoDB" id="10265969at2759"/>
<dbReference type="PANTHER" id="PTHR12346">
    <property type="entry name" value="SIN3B-RELATED"/>
    <property type="match status" value="1"/>
</dbReference>
<evidence type="ECO:0000256" key="1">
    <source>
        <dbReference type="ARBA" id="ARBA00004123"/>
    </source>
</evidence>
<dbReference type="AlphaFoldDB" id="A0A9N8W8C6"/>
<evidence type="ECO:0000313" key="8">
    <source>
        <dbReference type="Proteomes" id="UP000789831"/>
    </source>
</evidence>
<comment type="subcellular location">
    <subcellularLocation>
        <location evidence="1 5">Nucleus</location>
    </subcellularLocation>
</comment>
<dbReference type="Pfam" id="PF02671">
    <property type="entry name" value="PAH"/>
    <property type="match status" value="2"/>
</dbReference>
<reference evidence="7" key="1">
    <citation type="submission" date="2021-06" db="EMBL/GenBank/DDBJ databases">
        <authorList>
            <person name="Kallberg Y."/>
            <person name="Tangrot J."/>
            <person name="Rosling A."/>
        </authorList>
    </citation>
    <scope>NUCLEOTIDE SEQUENCE</scope>
    <source>
        <strain evidence="7">MT106</strain>
    </source>
</reference>
<dbReference type="Proteomes" id="UP000789831">
    <property type="component" value="Unassembled WGS sequence"/>
</dbReference>
<dbReference type="PANTHER" id="PTHR12346:SF0">
    <property type="entry name" value="SIN3A, ISOFORM G"/>
    <property type="match status" value="1"/>
</dbReference>
<dbReference type="FunFam" id="1.20.1160.11:FF:000001">
    <property type="entry name" value="Paired amphipathic helix protein Sin3"/>
    <property type="match status" value="1"/>
</dbReference>
<evidence type="ECO:0000259" key="6">
    <source>
        <dbReference type="SMART" id="SM00761"/>
    </source>
</evidence>
<gene>
    <name evidence="7" type="ORF">AGERDE_LOCUS3229</name>
</gene>
<evidence type="ECO:0000256" key="4">
    <source>
        <dbReference type="ARBA" id="ARBA00023242"/>
    </source>
</evidence>
<dbReference type="GO" id="GO:0003714">
    <property type="term" value="F:transcription corepressor activity"/>
    <property type="evidence" value="ECO:0007669"/>
    <property type="project" value="InterPro"/>
</dbReference>
<dbReference type="PROSITE" id="PS51477">
    <property type="entry name" value="PAH"/>
    <property type="match status" value="2"/>
</dbReference>
<organism evidence="7 8">
    <name type="scientific">Ambispora gerdemannii</name>
    <dbReference type="NCBI Taxonomy" id="144530"/>
    <lineage>
        <taxon>Eukaryota</taxon>
        <taxon>Fungi</taxon>
        <taxon>Fungi incertae sedis</taxon>
        <taxon>Mucoromycota</taxon>
        <taxon>Glomeromycotina</taxon>
        <taxon>Glomeromycetes</taxon>
        <taxon>Archaeosporales</taxon>
        <taxon>Ambisporaceae</taxon>
        <taxon>Ambispora</taxon>
    </lineage>
</organism>
<accession>A0A9N8W8C6</accession>
<protein>
    <submittedName>
        <fullName evidence="7">5719_t:CDS:1</fullName>
    </submittedName>
</protein>
<dbReference type="Pfam" id="PF08295">
    <property type="entry name" value="Sin3_corepress"/>
    <property type="match status" value="1"/>
</dbReference>
<evidence type="ECO:0000313" key="7">
    <source>
        <dbReference type="EMBL" id="CAG8480953.1"/>
    </source>
</evidence>
<feature type="domain" description="Histone deacetylase interacting" evidence="6">
    <location>
        <begin position="485"/>
        <end position="587"/>
    </location>
</feature>
<evidence type="ECO:0000256" key="5">
    <source>
        <dbReference type="PROSITE-ProRule" id="PRU00810"/>
    </source>
</evidence>
<evidence type="ECO:0000256" key="2">
    <source>
        <dbReference type="ARBA" id="ARBA00022491"/>
    </source>
</evidence>
<keyword evidence="2" id="KW-0678">Repressor</keyword>
<sequence>MKNVLSTQSLNVNDAIEYLELVRTEFNEKPHIYIEFLDIMREFKSAAIGTEDVIERVTLLFGDRVDIILGFNTFLPSGFVIEYLHGENGRNIIVKSPSGRRDFMLPISEIPTTSLATTSNYFVMPAQLTTTSTEIRHLPPGNYYESTSSQNASEYISRQRQQYIPNSIPVPMNQHQHIPAPIDNQQSQQHTPTFQLQQNQVGRRSQEQISFNEAIEYVNKIKTRYATEPDIYKEFLGVLQAYQHEEISNLEVGSRIQRILQKSPDLLSEFIGQFLPSCPGPTNLTANENKANMETIASGSINVSVSSEPLVHVISSDALAVNEVLKVSNIATDMNLPSSSSIVNLPNIYNAKKRRNEEDNVSTAEKAKKKKSKISPTLITNPPIIVANSVITNEEFTFFKRVKEFLGPASPGYQDFLKILALYSRQILNEQLTIDRMKIIFGDDGGDELLADFKKMIQYSEKQDPEPIHKFSANASPVVILDLDNCKPCGPSYRMLPKEYDFQNMLSTNMDEVAREVLNDKWVSYPKCESEEQHIAQRRNVYAEAMNQCEEERYEFDLFMESLSLTIKTLEPIKRKISTMTPQEKFMFKLQPGLGGKSFVYQRVIKKLYDGERCNEVLDALYQNPAMAVPVILRRLKQKHEEWRKAQINWNKIWREINHKNYYKSLDFQGNTFKYEDKKKTLNTKTMLNEIEQLYQQSKINDTFQKCQYKYTFNDPEVLRDAVTLLRIYLYESERYDVGQCKAYCDFVKSLISNLFGLPSEFFVGHRVSNEYWTRIGDGASLPEIDSDRIWTQISDSSRDQMILADSRIGDRPKCFFGNNYFYYFMRLFQVLYSRLETLKNLPRPIRNDIPDHIPHAVIMGLRKCDSKLSENPYEELLDLIIKYLKSSKETTTIQFEECVYRIFPTKGYVMFTIKKLLQSIVKEIQNIEQSKSSNELWALYKKHKDTNIDNDNYDFVGKTRSLLKYQIYAREIIGDSDHMFRIECHKKVVSIAFCGFSSLILEEDWSNYLYSYVSVTTTEGVDLRNLKMPFLRRNFLKLGYTNVKKPTKWQKNNLELSISRESSKIIFIDGSEDCFVSPNFGYDEKTVTAVKFSRNKRTDTWRTWLSVVNSNIIDG</sequence>
<evidence type="ECO:0000256" key="3">
    <source>
        <dbReference type="ARBA" id="ARBA00022737"/>
    </source>
</evidence>
<proteinExistence type="predicted"/>
<keyword evidence="4 5" id="KW-0539">Nucleus</keyword>
<dbReference type="Gene3D" id="1.20.1160.11">
    <property type="entry name" value="Paired amphipathic helix"/>
    <property type="match status" value="3"/>
</dbReference>
<keyword evidence="3" id="KW-0677">Repeat</keyword>
<dbReference type="EMBL" id="CAJVPL010000305">
    <property type="protein sequence ID" value="CAG8480953.1"/>
    <property type="molecule type" value="Genomic_DNA"/>
</dbReference>
<dbReference type="InterPro" id="IPR031693">
    <property type="entry name" value="Sin3_C"/>
</dbReference>
<name>A0A9N8W8C6_9GLOM</name>
<dbReference type="InterPro" id="IPR039774">
    <property type="entry name" value="Sin3-like"/>
</dbReference>
<dbReference type="GO" id="GO:0000122">
    <property type="term" value="P:negative regulation of transcription by RNA polymerase II"/>
    <property type="evidence" value="ECO:0007669"/>
    <property type="project" value="TreeGrafter"/>
</dbReference>